<keyword evidence="4" id="KW-0812">Transmembrane</keyword>
<evidence type="ECO:0000256" key="3">
    <source>
        <dbReference type="SAM" id="MobiDB-lite"/>
    </source>
</evidence>
<feature type="domain" description="SH3" evidence="6">
    <location>
        <begin position="340"/>
        <end position="401"/>
    </location>
</feature>
<keyword evidence="4" id="KW-0472">Membrane</keyword>
<dbReference type="InterPro" id="IPR001452">
    <property type="entry name" value="SH3_domain"/>
</dbReference>
<evidence type="ECO:0000313" key="7">
    <source>
        <dbReference type="EMBL" id="SAM02546.1"/>
    </source>
</evidence>
<evidence type="ECO:0000256" key="1">
    <source>
        <dbReference type="ARBA" id="ARBA00022443"/>
    </source>
</evidence>
<sequence>MSFLLLILVISLCTLVKPQQPQEDPSSICISLQHSTACPAFHQFYVSAGVVDRYPFLPTNITTVQELDTGLLNYVNSTSDYLLPLGCLSTNYNPTTPYARYALTKMCARLIQDAEDSLPCNTEHNVIPPPLCRTTCLDWINSITTITAQPQICSDNSQRTLTLANYTSQCLSWQGYNATMDENCISGFANEPENCGFRDNIKEACQFCQNTANAASSNCCQVVSCGNGLGVASIIGVTIGILVTLASVLLCFYCLWKRYIRSRRSNRNKAINERIKTDKCSNNNPSLNSSSYSTDSKTAIHASKNHWTTALSNSISSTCIPSPISLLQDNYQNYQYHEQDDTNLHIVKYAYPPQMDDELALSVGDIIMLALPFDDGWALGYNRTTGLKGAFPMVCVAPLESTVPRFSFLDPSHTSSIPRRMASKSSSSSSSSSSDNIYPSVA</sequence>
<dbReference type="SMART" id="SM00326">
    <property type="entry name" value="SH3"/>
    <property type="match status" value="1"/>
</dbReference>
<name>A0A168PKE1_ABSGL</name>
<evidence type="ECO:0000256" key="2">
    <source>
        <dbReference type="PROSITE-ProRule" id="PRU00192"/>
    </source>
</evidence>
<reference evidence="7" key="1">
    <citation type="submission" date="2016-04" db="EMBL/GenBank/DDBJ databases">
        <authorList>
            <person name="Evans L.H."/>
            <person name="Alamgir A."/>
            <person name="Owens N."/>
            <person name="Weber N.D."/>
            <person name="Virtaneva K."/>
            <person name="Barbian K."/>
            <person name="Babar A."/>
            <person name="Rosenke K."/>
        </authorList>
    </citation>
    <scope>NUCLEOTIDE SEQUENCE [LARGE SCALE GENOMIC DNA]</scope>
    <source>
        <strain evidence="7">CBS 101.48</strain>
    </source>
</reference>
<keyword evidence="1 2" id="KW-0728">SH3 domain</keyword>
<feature type="chain" id="PRO_5007899623" description="SH3 domain-containing protein" evidence="5">
    <location>
        <begin position="19"/>
        <end position="442"/>
    </location>
</feature>
<dbReference type="OrthoDB" id="5340910at2759"/>
<evidence type="ECO:0000313" key="8">
    <source>
        <dbReference type="Proteomes" id="UP000078561"/>
    </source>
</evidence>
<evidence type="ECO:0000259" key="6">
    <source>
        <dbReference type="PROSITE" id="PS50002"/>
    </source>
</evidence>
<dbReference type="Pfam" id="PF14604">
    <property type="entry name" value="SH3_9"/>
    <property type="match status" value="1"/>
</dbReference>
<dbReference type="Proteomes" id="UP000078561">
    <property type="component" value="Unassembled WGS sequence"/>
</dbReference>
<proteinExistence type="predicted"/>
<dbReference type="SUPFAM" id="SSF50044">
    <property type="entry name" value="SH3-domain"/>
    <property type="match status" value="1"/>
</dbReference>
<organism evidence="7">
    <name type="scientific">Absidia glauca</name>
    <name type="common">Pin mould</name>
    <dbReference type="NCBI Taxonomy" id="4829"/>
    <lineage>
        <taxon>Eukaryota</taxon>
        <taxon>Fungi</taxon>
        <taxon>Fungi incertae sedis</taxon>
        <taxon>Mucoromycota</taxon>
        <taxon>Mucoromycotina</taxon>
        <taxon>Mucoromycetes</taxon>
        <taxon>Mucorales</taxon>
        <taxon>Cunninghamellaceae</taxon>
        <taxon>Absidia</taxon>
    </lineage>
</organism>
<evidence type="ECO:0000256" key="4">
    <source>
        <dbReference type="SAM" id="Phobius"/>
    </source>
</evidence>
<gene>
    <name evidence="7" type="primary">ABSGL_08347.1 scaffold 10076</name>
</gene>
<feature type="signal peptide" evidence="5">
    <location>
        <begin position="1"/>
        <end position="18"/>
    </location>
</feature>
<dbReference type="InterPro" id="IPR036028">
    <property type="entry name" value="SH3-like_dom_sf"/>
</dbReference>
<feature type="compositionally biased region" description="Low complexity" evidence="3">
    <location>
        <begin position="423"/>
        <end position="434"/>
    </location>
</feature>
<keyword evidence="8" id="KW-1185">Reference proteome</keyword>
<keyword evidence="4" id="KW-1133">Transmembrane helix</keyword>
<feature type="region of interest" description="Disordered" evidence="3">
    <location>
        <begin position="413"/>
        <end position="442"/>
    </location>
</feature>
<dbReference type="STRING" id="4829.A0A168PKE1"/>
<protein>
    <recommendedName>
        <fullName evidence="6">SH3 domain-containing protein</fullName>
    </recommendedName>
</protein>
<feature type="transmembrane region" description="Helical" evidence="4">
    <location>
        <begin position="229"/>
        <end position="256"/>
    </location>
</feature>
<dbReference type="EMBL" id="LT553919">
    <property type="protein sequence ID" value="SAM02546.1"/>
    <property type="molecule type" value="Genomic_DNA"/>
</dbReference>
<dbReference type="PROSITE" id="PS50002">
    <property type="entry name" value="SH3"/>
    <property type="match status" value="1"/>
</dbReference>
<evidence type="ECO:0000256" key="5">
    <source>
        <dbReference type="SAM" id="SignalP"/>
    </source>
</evidence>
<accession>A0A168PKE1</accession>
<dbReference type="Gene3D" id="2.30.30.40">
    <property type="entry name" value="SH3 Domains"/>
    <property type="match status" value="1"/>
</dbReference>
<dbReference type="AlphaFoldDB" id="A0A168PKE1"/>
<dbReference type="InParanoid" id="A0A168PKE1"/>
<keyword evidence="5" id="KW-0732">Signal</keyword>
<dbReference type="OMA" id="VHANSNT"/>